<keyword evidence="2" id="KW-1185">Reference proteome</keyword>
<comment type="caution">
    <text evidence="1">The sequence shown here is derived from an EMBL/GenBank/DDBJ whole genome shotgun (WGS) entry which is preliminary data.</text>
</comment>
<evidence type="ECO:0000313" key="1">
    <source>
        <dbReference type="EMBL" id="PDX61513.1"/>
    </source>
</evidence>
<gene>
    <name evidence="1" type="ORF">CGS49_05820</name>
</gene>
<organism evidence="1 2">
    <name type="scientific">Faecalibacterium langellae</name>
    <dbReference type="NCBI Taxonomy" id="3435293"/>
    <lineage>
        <taxon>Bacteria</taxon>
        <taxon>Bacillati</taxon>
        <taxon>Bacillota</taxon>
        <taxon>Clostridia</taxon>
        <taxon>Eubacteriales</taxon>
        <taxon>Oscillospiraceae</taxon>
        <taxon>Faecalibacterium</taxon>
    </lineage>
</organism>
<proteinExistence type="predicted"/>
<keyword evidence="1" id="KW-0808">Transferase</keyword>
<protein>
    <submittedName>
        <fullName evidence="1">Histidine kinase</fullName>
    </submittedName>
</protein>
<dbReference type="Proteomes" id="UP000220959">
    <property type="component" value="Unassembled WGS sequence"/>
</dbReference>
<accession>A0ACC9D0B9</accession>
<name>A0ACC9D0B9_9FIRM</name>
<reference evidence="1 2" key="1">
    <citation type="journal article" date="2017" name="Front. Microbiol.">
        <title>New Insights into the Diversity of the Genus Faecalibacterium.</title>
        <authorList>
            <person name="Benevides L."/>
            <person name="Burman S."/>
            <person name="Martin R."/>
            <person name="Robert V."/>
            <person name="Thomas M."/>
            <person name="Miquel S."/>
            <person name="Chain F."/>
            <person name="Sokol H."/>
            <person name="Bermudez-Humaran L.G."/>
            <person name="Morrison M."/>
            <person name="Langella P."/>
            <person name="Azevedo V.A."/>
            <person name="Chatel J.M."/>
            <person name="Soares S."/>
        </authorList>
    </citation>
    <scope>NUCLEOTIDE SEQUENCE [LARGE SCALE GENOMIC DNA]</scope>
    <source>
        <strain evidence="2">CNCM I-4541</strain>
    </source>
</reference>
<evidence type="ECO:0000313" key="2">
    <source>
        <dbReference type="Proteomes" id="UP000220959"/>
    </source>
</evidence>
<dbReference type="EMBL" id="NMTR01000014">
    <property type="protein sequence ID" value="PDX61513.1"/>
    <property type="molecule type" value="Genomic_DNA"/>
</dbReference>
<sequence>MTVSAVLSLLNLASVGVFGIVLSAAFCDLEWTRQRKGILAVSTVLMLALQAVVSLHWGTSLARYLYPVITHLPLFLLLAVLTGKWLWPLVAVLTAYLCCQLRRWAALLVIALFPAGGTVLQDAMELLVTLPLLAALVRWCAPSVRSLSHSPLSLQLQFGIIPLLSYAFDYFTRIYTDLLSSGNQAAVEFMPFVCSLAYLFFVLQTNRQQMLRSQLEQTQNSLNLQVAQAVREIDALRESQRKASTYRHDLRHHLQYISSCIENGRTDTAQDYIRSVCREIEASKVTVYCENEAANLILSAFAARAAGCGVDFRVRSALPQTLPLPESDLCVLLSNALENALHACQRQNAAGLPAFIETSAYEQDGRFFLQLANACSTPVLFEDGVPVTRESGHGLGVRSICAIVEKYGGIYSFTQKQEQFILRISI</sequence>
<keyword evidence="1" id="KW-0418">Kinase</keyword>